<keyword evidence="8" id="KW-0805">Transcription regulation</keyword>
<evidence type="ECO:0000256" key="5">
    <source>
        <dbReference type="ARBA" id="ARBA00022491"/>
    </source>
</evidence>
<keyword evidence="6 11" id="KW-0479">Metal-binding</keyword>
<dbReference type="InterPro" id="IPR036388">
    <property type="entry name" value="WH-like_DNA-bd_sf"/>
</dbReference>
<evidence type="ECO:0000256" key="6">
    <source>
        <dbReference type="ARBA" id="ARBA00022723"/>
    </source>
</evidence>
<comment type="caution">
    <text evidence="13">The sequence shown here is derived from an EMBL/GenBank/DDBJ whole genome shotgun (WGS) entry which is preliminary data.</text>
</comment>
<dbReference type="GeneID" id="92948956"/>
<dbReference type="GO" id="GO:0003700">
    <property type="term" value="F:DNA-binding transcription factor activity"/>
    <property type="evidence" value="ECO:0007669"/>
    <property type="project" value="InterPro"/>
</dbReference>
<dbReference type="GO" id="GO:0000976">
    <property type="term" value="F:transcription cis-regulatory region binding"/>
    <property type="evidence" value="ECO:0007669"/>
    <property type="project" value="TreeGrafter"/>
</dbReference>
<evidence type="ECO:0000256" key="3">
    <source>
        <dbReference type="ARBA" id="ARBA00011738"/>
    </source>
</evidence>
<comment type="cofactor">
    <cofactor evidence="11">
        <name>Zn(2+)</name>
        <dbReference type="ChEBI" id="CHEBI:29105"/>
    </cofactor>
    <text evidence="11">Binds 1 zinc ion per subunit.</text>
</comment>
<dbReference type="GO" id="GO:1900376">
    <property type="term" value="P:regulation of secondary metabolite biosynthetic process"/>
    <property type="evidence" value="ECO:0007669"/>
    <property type="project" value="TreeGrafter"/>
</dbReference>
<dbReference type="Proteomes" id="UP000195062">
    <property type="component" value="Unassembled WGS sequence"/>
</dbReference>
<sequence length="149" mass="15749">MKRNTWQREAVRQALDASTEFVSAQRLHARLHEAGSPIGLATVYRALGDLAAEGDADSLQSPDGEALYRTCATGGHHHHLICRVCGKTVEIAADEVESWAHDVAARNGFTAPSHVVDVFGLCAECTRRAAEAASAEEPASTTAEAPASA</sequence>
<dbReference type="GO" id="GO:0045892">
    <property type="term" value="P:negative regulation of DNA-templated transcription"/>
    <property type="evidence" value="ECO:0007669"/>
    <property type="project" value="TreeGrafter"/>
</dbReference>
<evidence type="ECO:0000256" key="2">
    <source>
        <dbReference type="ARBA" id="ARBA00007957"/>
    </source>
</evidence>
<proteinExistence type="inferred from homology"/>
<comment type="cofactor">
    <cofactor evidence="12">
        <name>Mn(2+)</name>
        <dbReference type="ChEBI" id="CHEBI:29035"/>
    </cofactor>
    <cofactor evidence="12">
        <name>Fe(2+)</name>
        <dbReference type="ChEBI" id="CHEBI:29033"/>
    </cofactor>
    <text evidence="12">Binds 1 Mn(2+) or Fe(2+) ion per subunit.</text>
</comment>
<dbReference type="SUPFAM" id="SSF46785">
    <property type="entry name" value="Winged helix' DNA-binding domain"/>
    <property type="match status" value="1"/>
</dbReference>
<keyword evidence="7 11" id="KW-0862">Zinc</keyword>
<comment type="similarity">
    <text evidence="2">Belongs to the Fur family.</text>
</comment>
<dbReference type="InterPro" id="IPR043135">
    <property type="entry name" value="Fur_C"/>
</dbReference>
<feature type="binding site" evidence="11">
    <location>
        <position position="82"/>
    </location>
    <ligand>
        <name>Zn(2+)</name>
        <dbReference type="ChEBI" id="CHEBI:29105"/>
    </ligand>
</feature>
<accession>A0A1Y3FEX4</accession>
<dbReference type="EMBL" id="MDHH01000001">
    <property type="protein sequence ID" value="OUE04399.1"/>
    <property type="molecule type" value="Genomic_DNA"/>
</dbReference>
<evidence type="ECO:0000256" key="12">
    <source>
        <dbReference type="PIRSR" id="PIRSR602481-2"/>
    </source>
</evidence>
<evidence type="ECO:0000256" key="7">
    <source>
        <dbReference type="ARBA" id="ARBA00022833"/>
    </source>
</evidence>
<protein>
    <submittedName>
        <fullName evidence="13">Zinc uptake regulation protein</fullName>
    </submittedName>
</protein>
<feature type="binding site" evidence="12">
    <location>
        <position position="114"/>
    </location>
    <ligand>
        <name>Fe cation</name>
        <dbReference type="ChEBI" id="CHEBI:24875"/>
    </ligand>
</feature>
<keyword evidence="10" id="KW-0804">Transcription</keyword>
<evidence type="ECO:0000256" key="10">
    <source>
        <dbReference type="ARBA" id="ARBA00023163"/>
    </source>
</evidence>
<dbReference type="RefSeq" id="WP_012039625.1">
    <property type="nucleotide sequence ID" value="NZ_CP033724.1"/>
</dbReference>
<keyword evidence="14" id="KW-1185">Reference proteome</keyword>
<keyword evidence="5" id="KW-0678">Repressor</keyword>
<evidence type="ECO:0000256" key="4">
    <source>
        <dbReference type="ARBA" id="ARBA00022490"/>
    </source>
</evidence>
<evidence type="ECO:0000256" key="8">
    <source>
        <dbReference type="ARBA" id="ARBA00023015"/>
    </source>
</evidence>
<feature type="binding site" evidence="11">
    <location>
        <position position="85"/>
    </location>
    <ligand>
        <name>Zn(2+)</name>
        <dbReference type="ChEBI" id="CHEBI:29105"/>
    </ligand>
</feature>
<dbReference type="CDD" id="cd07153">
    <property type="entry name" value="Fur_like"/>
    <property type="match status" value="1"/>
</dbReference>
<dbReference type="GO" id="GO:0005829">
    <property type="term" value="C:cytosol"/>
    <property type="evidence" value="ECO:0007669"/>
    <property type="project" value="TreeGrafter"/>
</dbReference>
<evidence type="ECO:0000256" key="1">
    <source>
        <dbReference type="ARBA" id="ARBA00004496"/>
    </source>
</evidence>
<keyword evidence="12" id="KW-0408">Iron</keyword>
<name>A0A1Y3FEX4_CLAMM</name>
<keyword evidence="4" id="KW-0963">Cytoplasm</keyword>
<feature type="binding site" evidence="11">
    <location>
        <position position="122"/>
    </location>
    <ligand>
        <name>Zn(2+)</name>
        <dbReference type="ChEBI" id="CHEBI:29105"/>
    </ligand>
</feature>
<dbReference type="OMA" id="YLYGVCT"/>
<dbReference type="AlphaFoldDB" id="A0A1Y3FEX4"/>
<evidence type="ECO:0000256" key="9">
    <source>
        <dbReference type="ARBA" id="ARBA00023125"/>
    </source>
</evidence>
<dbReference type="PANTHER" id="PTHR33202">
    <property type="entry name" value="ZINC UPTAKE REGULATION PROTEIN"/>
    <property type="match status" value="1"/>
</dbReference>
<feature type="binding site" evidence="12">
    <location>
        <position position="76"/>
    </location>
    <ligand>
        <name>Fe cation</name>
        <dbReference type="ChEBI" id="CHEBI:24875"/>
    </ligand>
</feature>
<evidence type="ECO:0000313" key="13">
    <source>
        <dbReference type="EMBL" id="OUE04399.1"/>
    </source>
</evidence>
<dbReference type="InterPro" id="IPR036390">
    <property type="entry name" value="WH_DNA-bd_sf"/>
</dbReference>
<feature type="binding site" evidence="11">
    <location>
        <position position="125"/>
    </location>
    <ligand>
        <name>Zn(2+)</name>
        <dbReference type="ChEBI" id="CHEBI:29105"/>
    </ligand>
</feature>
<feature type="binding site" evidence="12">
    <location>
        <position position="97"/>
    </location>
    <ligand>
        <name>Fe cation</name>
        <dbReference type="ChEBI" id="CHEBI:24875"/>
    </ligand>
</feature>
<keyword evidence="9" id="KW-0238">DNA-binding</keyword>
<dbReference type="GO" id="GO:0008270">
    <property type="term" value="F:zinc ion binding"/>
    <property type="evidence" value="ECO:0007669"/>
    <property type="project" value="TreeGrafter"/>
</dbReference>
<dbReference type="PANTHER" id="PTHR33202:SF2">
    <property type="entry name" value="FERRIC UPTAKE REGULATION PROTEIN"/>
    <property type="match status" value="1"/>
</dbReference>
<reference evidence="13 14" key="1">
    <citation type="submission" date="2016-08" db="EMBL/GenBank/DDBJ databases">
        <title>Genome sequence of Clavibacter michiganensis subsp. michiganensis strain CASJ007.</title>
        <authorList>
            <person name="Thapa S.P."/>
            <person name="Coaker G."/>
        </authorList>
    </citation>
    <scope>NUCLEOTIDE SEQUENCE [LARGE SCALE GENOMIC DNA]</scope>
    <source>
        <strain evidence="13">CASJ007</strain>
    </source>
</reference>
<evidence type="ECO:0000313" key="14">
    <source>
        <dbReference type="Proteomes" id="UP000195062"/>
    </source>
</evidence>
<dbReference type="Pfam" id="PF01475">
    <property type="entry name" value="FUR"/>
    <property type="match status" value="1"/>
</dbReference>
<dbReference type="InterPro" id="IPR002481">
    <property type="entry name" value="FUR"/>
</dbReference>
<organism evidence="13 14">
    <name type="scientific">Clavibacter michiganensis subsp. michiganensis</name>
    <dbReference type="NCBI Taxonomy" id="33013"/>
    <lineage>
        <taxon>Bacteria</taxon>
        <taxon>Bacillati</taxon>
        <taxon>Actinomycetota</taxon>
        <taxon>Actinomycetes</taxon>
        <taxon>Micrococcales</taxon>
        <taxon>Microbacteriaceae</taxon>
        <taxon>Clavibacter</taxon>
    </lineage>
</organism>
<evidence type="ECO:0000256" key="11">
    <source>
        <dbReference type="PIRSR" id="PIRSR602481-1"/>
    </source>
</evidence>
<comment type="subcellular location">
    <subcellularLocation>
        <location evidence="1">Cytoplasm</location>
    </subcellularLocation>
</comment>
<dbReference type="Gene3D" id="1.10.10.10">
    <property type="entry name" value="Winged helix-like DNA-binding domain superfamily/Winged helix DNA-binding domain"/>
    <property type="match status" value="1"/>
</dbReference>
<gene>
    <name evidence="13" type="primary">zur</name>
    <name evidence="13" type="ORF">CMMCAS07_05590</name>
</gene>
<comment type="subunit">
    <text evidence="3">Homodimer.</text>
</comment>
<dbReference type="Gene3D" id="3.30.1490.190">
    <property type="match status" value="1"/>
</dbReference>